<dbReference type="AlphaFoldDB" id="A0A844XXQ1"/>
<keyword evidence="1" id="KW-0378">Hydrolase</keyword>
<accession>A0A844XXQ1</accession>
<keyword evidence="2" id="KW-0732">Signal</keyword>
<comment type="caution">
    <text evidence="4">The sequence shown here is derived from an EMBL/GenBank/DDBJ whole genome shotgun (WGS) entry which is preliminary data.</text>
</comment>
<feature type="chain" id="PRO_5032315487" description="Dienelactone hydrolase domain-containing protein" evidence="2">
    <location>
        <begin position="24"/>
        <end position="305"/>
    </location>
</feature>
<evidence type="ECO:0000313" key="4">
    <source>
        <dbReference type="EMBL" id="MXO50785.1"/>
    </source>
</evidence>
<dbReference type="PANTHER" id="PTHR48081">
    <property type="entry name" value="AB HYDROLASE SUPERFAMILY PROTEIN C4A8.06C"/>
    <property type="match status" value="1"/>
</dbReference>
<dbReference type="Gene3D" id="3.40.50.1820">
    <property type="entry name" value="alpha/beta hydrolase"/>
    <property type="match status" value="1"/>
</dbReference>
<evidence type="ECO:0000313" key="5">
    <source>
        <dbReference type="Proteomes" id="UP000444185"/>
    </source>
</evidence>
<keyword evidence="5" id="KW-1185">Reference proteome</keyword>
<dbReference type="EMBL" id="WTYF01000004">
    <property type="protein sequence ID" value="MXO50785.1"/>
    <property type="molecule type" value="Genomic_DNA"/>
</dbReference>
<evidence type="ECO:0000259" key="3">
    <source>
        <dbReference type="Pfam" id="PF01738"/>
    </source>
</evidence>
<evidence type="ECO:0000256" key="2">
    <source>
        <dbReference type="SAM" id="SignalP"/>
    </source>
</evidence>
<dbReference type="Pfam" id="PF01738">
    <property type="entry name" value="DLH"/>
    <property type="match status" value="1"/>
</dbReference>
<gene>
    <name evidence="4" type="ORF">GRI42_05630</name>
</gene>
<dbReference type="InterPro" id="IPR050300">
    <property type="entry name" value="GDXG_lipolytic_enzyme"/>
</dbReference>
<evidence type="ECO:0000256" key="1">
    <source>
        <dbReference type="ARBA" id="ARBA00022801"/>
    </source>
</evidence>
<dbReference type="GO" id="GO:0016787">
    <property type="term" value="F:hydrolase activity"/>
    <property type="evidence" value="ECO:0007669"/>
    <property type="project" value="UniProtKB-KW"/>
</dbReference>
<dbReference type="PANTHER" id="PTHR48081:SF6">
    <property type="entry name" value="PEPTIDASE S9 PROLYL OLIGOPEPTIDASE CATALYTIC DOMAIN-CONTAINING PROTEIN"/>
    <property type="match status" value="1"/>
</dbReference>
<reference evidence="4 5" key="1">
    <citation type="submission" date="2019-12" db="EMBL/GenBank/DDBJ databases">
        <title>Genomic-based taxomic classification of the family Erythrobacteraceae.</title>
        <authorList>
            <person name="Xu L."/>
        </authorList>
    </citation>
    <scope>NUCLEOTIDE SEQUENCE [LARGE SCALE GENOMIC DNA]</scope>
    <source>
        <strain evidence="4 5">DSM 16225</strain>
    </source>
</reference>
<dbReference type="Proteomes" id="UP000444185">
    <property type="component" value="Unassembled WGS sequence"/>
</dbReference>
<feature type="signal peptide" evidence="2">
    <location>
        <begin position="1"/>
        <end position="23"/>
    </location>
</feature>
<dbReference type="InterPro" id="IPR002925">
    <property type="entry name" value="Dienelactn_hydro"/>
</dbReference>
<dbReference type="RefSeq" id="WP_160607353.1">
    <property type="nucleotide sequence ID" value="NZ_WTYF01000004.1"/>
</dbReference>
<organism evidence="4 5">
    <name type="scientific">Qipengyuania gaetbuli</name>
    <dbReference type="NCBI Taxonomy" id="266952"/>
    <lineage>
        <taxon>Bacteria</taxon>
        <taxon>Pseudomonadati</taxon>
        <taxon>Pseudomonadota</taxon>
        <taxon>Alphaproteobacteria</taxon>
        <taxon>Sphingomonadales</taxon>
        <taxon>Erythrobacteraceae</taxon>
        <taxon>Qipengyuania</taxon>
    </lineage>
</organism>
<protein>
    <recommendedName>
        <fullName evidence="3">Dienelactone hydrolase domain-containing protein</fullName>
    </recommendedName>
</protein>
<feature type="domain" description="Dienelactone hydrolase" evidence="3">
    <location>
        <begin position="86"/>
        <end position="274"/>
    </location>
</feature>
<name>A0A844XXQ1_9SPHN</name>
<sequence length="305" mass="32897">MTKNALIGLLAAIFLASPAASQADDAPPVALVIPEVPGDEIPLETAGPATPDTEQWNRVIGQVWVRNVTRPSLYRIAPKNGRDNGRAVIIVPGGGYSFVSIESEGYWVAERLAAQGYTAFVLKYRPRATPEDPDAFMTRLLAEWSGQSNDEDFDYPPAVDDLAAAISLVHGKSEEWGLVQDRLGVIGFSAGAHSAIRLLEGREEASLVQNLALIYPPVEKDIAMKPRPDLFMAIATDDFLFHGGILDLAGDWHESGGSVEFHLYSGGSHGFGMRPQGTTSDLWIEQYLAWLDLRGAAVGAAVQAD</sequence>
<proteinExistence type="predicted"/>
<dbReference type="OrthoDB" id="9771666at2"/>
<dbReference type="InterPro" id="IPR029058">
    <property type="entry name" value="AB_hydrolase_fold"/>
</dbReference>
<dbReference type="SUPFAM" id="SSF53474">
    <property type="entry name" value="alpha/beta-Hydrolases"/>
    <property type="match status" value="1"/>
</dbReference>